<evidence type="ECO:0000256" key="1">
    <source>
        <dbReference type="SAM" id="Phobius"/>
    </source>
</evidence>
<feature type="domain" description="YdbS-like PH" evidence="2">
    <location>
        <begin position="253"/>
        <end position="335"/>
    </location>
</feature>
<evidence type="ECO:0000313" key="3">
    <source>
        <dbReference type="EMBL" id="SHM52574.1"/>
    </source>
</evidence>
<keyword evidence="1" id="KW-0472">Membrane</keyword>
<dbReference type="Proteomes" id="UP000184184">
    <property type="component" value="Unassembled WGS sequence"/>
</dbReference>
<gene>
    <name evidence="3" type="ORF">SAMN05216179_0369</name>
</gene>
<dbReference type="Pfam" id="PF03703">
    <property type="entry name" value="bPH_2"/>
    <property type="match status" value="3"/>
</dbReference>
<dbReference type="InterPro" id="IPR005182">
    <property type="entry name" value="YdbS-like_PH"/>
</dbReference>
<dbReference type="STRING" id="1027249.SAMN05216179_0369"/>
<dbReference type="EMBL" id="FRCZ01000001">
    <property type="protein sequence ID" value="SHM52574.1"/>
    <property type="molecule type" value="Genomic_DNA"/>
</dbReference>
<evidence type="ECO:0000259" key="2">
    <source>
        <dbReference type="Pfam" id="PF03703"/>
    </source>
</evidence>
<feature type="transmembrane region" description="Helical" evidence="1">
    <location>
        <begin position="225"/>
        <end position="244"/>
    </location>
</feature>
<dbReference type="PANTHER" id="PTHR34473">
    <property type="entry name" value="UPF0699 TRANSMEMBRANE PROTEIN YDBS"/>
    <property type="match status" value="1"/>
</dbReference>
<dbReference type="InterPro" id="IPR014529">
    <property type="entry name" value="UCP026631"/>
</dbReference>
<keyword evidence="4" id="KW-1185">Reference proteome</keyword>
<reference evidence="3 4" key="1">
    <citation type="submission" date="2016-11" db="EMBL/GenBank/DDBJ databases">
        <authorList>
            <person name="Jaros S."/>
            <person name="Januszkiewicz K."/>
            <person name="Wedrychowicz H."/>
        </authorList>
    </citation>
    <scope>NUCLEOTIDE SEQUENCE [LARGE SCALE GENOMIC DNA]</scope>
    <source>
        <strain evidence="3 4">CGMCC 1.10681</strain>
    </source>
</reference>
<feature type="transmembrane region" description="Helical" evidence="1">
    <location>
        <begin position="354"/>
        <end position="374"/>
    </location>
</feature>
<feature type="domain" description="YdbS-like PH" evidence="2">
    <location>
        <begin position="64"/>
        <end position="138"/>
    </location>
</feature>
<protein>
    <submittedName>
        <fullName evidence="3">Putative membrane protein</fullName>
    </submittedName>
</protein>
<feature type="transmembrane region" description="Helical" evidence="1">
    <location>
        <begin position="386"/>
        <end position="403"/>
    </location>
</feature>
<dbReference type="OrthoDB" id="2317554at2"/>
<dbReference type="AlphaFoldDB" id="A0A1M7JHU3"/>
<dbReference type="PANTHER" id="PTHR34473:SF2">
    <property type="entry name" value="UPF0699 TRANSMEMBRANE PROTEIN YDBT"/>
    <property type="match status" value="1"/>
</dbReference>
<dbReference type="RefSeq" id="WP_073199107.1">
    <property type="nucleotide sequence ID" value="NZ_FRCZ01000001.1"/>
</dbReference>
<accession>A0A1M7JHU3</accession>
<keyword evidence="1" id="KW-0812">Transmembrane</keyword>
<evidence type="ECO:0000313" key="4">
    <source>
        <dbReference type="Proteomes" id="UP000184184"/>
    </source>
</evidence>
<sequence>MRYHPLTIFFKLYQLIKNSFFIIIILYVIQGRSDFWLYEYGRYAFIVFIILRILYITVSWWKETYQWDKQAFHLKKGVFVRNFSTIPFNKIQNVTRQTTLFHKILRFTSVSFETAMDGADDTIKFDVVTKKHAAFLTDLVQKGEADDLEETENKFELEDKVESVKAKNEGKIIHFEPTKRELWKASFTSLSFLAIIPITAGLYDYVEPFLPKLEGFAESFFQSKWLIFLLSVIAVIIAVSFGVIRTFTRFGKYKISSNERYIYIDRGILSESNFAIEKRKVQGLQMRQTFMKRLFGLTEVTLISSASPGANDDSVNVNSLYPFLPISQAYALIEQLLPEYQLKTKMSRLPRKALFVKLLRPSYVWLIATGLLFYFKPKPFDLDITWWIYSLVLLGIIVLQRTLDYVHTKYRIDEDQVQWWQGGLTTQMFVTKRQRVIEISTSQSLLQKIFGATTLQMMNRSTPVQIETIVDVPVTVARFYQQWYQERNKEMN</sequence>
<feature type="transmembrane region" description="Helical" evidence="1">
    <location>
        <begin position="12"/>
        <end position="29"/>
    </location>
</feature>
<keyword evidence="1" id="KW-1133">Transmembrane helix</keyword>
<feature type="domain" description="YdbS-like PH" evidence="2">
    <location>
        <begin position="405"/>
        <end position="483"/>
    </location>
</feature>
<organism evidence="3 4">
    <name type="scientific">Gracilibacillus kekensis</name>
    <dbReference type="NCBI Taxonomy" id="1027249"/>
    <lineage>
        <taxon>Bacteria</taxon>
        <taxon>Bacillati</taxon>
        <taxon>Bacillota</taxon>
        <taxon>Bacilli</taxon>
        <taxon>Bacillales</taxon>
        <taxon>Bacillaceae</taxon>
        <taxon>Gracilibacillus</taxon>
    </lineage>
</organism>
<feature type="transmembrane region" description="Helical" evidence="1">
    <location>
        <begin position="41"/>
        <end position="61"/>
    </location>
</feature>
<proteinExistence type="predicted"/>
<dbReference type="PIRSF" id="PIRSF026631">
    <property type="entry name" value="UCP026631"/>
    <property type="match status" value="1"/>
</dbReference>
<name>A0A1M7JHU3_9BACI</name>
<feature type="transmembrane region" description="Helical" evidence="1">
    <location>
        <begin position="187"/>
        <end position="205"/>
    </location>
</feature>